<dbReference type="EMBL" id="LAZR01041056">
    <property type="protein sequence ID" value="KKL12954.1"/>
    <property type="molecule type" value="Genomic_DNA"/>
</dbReference>
<accession>A0A0F9ATN2</accession>
<name>A0A0F9ATN2_9ZZZZ</name>
<protein>
    <submittedName>
        <fullName evidence="1">Uncharacterized protein</fullName>
    </submittedName>
</protein>
<dbReference type="AlphaFoldDB" id="A0A0F9ATN2"/>
<comment type="caution">
    <text evidence="1">The sequence shown here is derived from an EMBL/GenBank/DDBJ whole genome shotgun (WGS) entry which is preliminary data.</text>
</comment>
<gene>
    <name evidence="1" type="ORF">LCGC14_2530590</name>
</gene>
<evidence type="ECO:0000313" key="1">
    <source>
        <dbReference type="EMBL" id="KKL12954.1"/>
    </source>
</evidence>
<reference evidence="1" key="1">
    <citation type="journal article" date="2015" name="Nature">
        <title>Complex archaea that bridge the gap between prokaryotes and eukaryotes.</title>
        <authorList>
            <person name="Spang A."/>
            <person name="Saw J.H."/>
            <person name="Jorgensen S.L."/>
            <person name="Zaremba-Niedzwiedzka K."/>
            <person name="Martijn J."/>
            <person name="Lind A.E."/>
            <person name="van Eijk R."/>
            <person name="Schleper C."/>
            <person name="Guy L."/>
            <person name="Ettema T.J."/>
        </authorList>
    </citation>
    <scope>NUCLEOTIDE SEQUENCE</scope>
</reference>
<proteinExistence type="predicted"/>
<organism evidence="1">
    <name type="scientific">marine sediment metagenome</name>
    <dbReference type="NCBI Taxonomy" id="412755"/>
    <lineage>
        <taxon>unclassified sequences</taxon>
        <taxon>metagenomes</taxon>
        <taxon>ecological metagenomes</taxon>
    </lineage>
</organism>
<sequence length="142" mass="15780">MSNLMDDVVGDIKEARLKLVSLTATRKLLLDMPVELRELEGFLYPIQDYDGEVTLPITVHGGEETLKLLQRIGFIGFKRSNGGYSTEWQATGGKAIINGITITATVHRVDQPAKCHLEEYSEIITKFKVVCEDDSVDGVVVR</sequence>